<gene>
    <name evidence="2" type="ordered locus">Igag_0598</name>
</gene>
<protein>
    <recommendedName>
        <fullName evidence="1">ArnR1-like winged helix-turn-helix domain-containing protein</fullName>
    </recommendedName>
</protein>
<name>E0SSG0_IGNAA</name>
<feature type="domain" description="ArnR1-like winged helix-turn-helix" evidence="1">
    <location>
        <begin position="4"/>
        <end position="82"/>
    </location>
</feature>
<dbReference type="AlphaFoldDB" id="E0SSG0"/>
<dbReference type="KEGG" id="iag:Igag_0598"/>
<dbReference type="InterPro" id="IPR036388">
    <property type="entry name" value="WH-like_DNA-bd_sf"/>
</dbReference>
<reference evidence="2 3" key="1">
    <citation type="journal article" date="2010" name="Stand. Genomic Sci.">
        <title>Complete genome sequence of Ignisphaera aggregans type strain (AQ1.S1).</title>
        <authorList>
            <person name="Goker M."/>
            <person name="Held B."/>
            <person name="Lapidus A."/>
            <person name="Nolan M."/>
            <person name="Spring S."/>
            <person name="Yasawong M."/>
            <person name="Lucas S."/>
            <person name="Glavina Del Rio T."/>
            <person name="Tice H."/>
            <person name="Cheng J.F."/>
            <person name="Goodwin L."/>
            <person name="Tapia R."/>
            <person name="Pitluck S."/>
            <person name="Liolios K."/>
            <person name="Ivanova N."/>
            <person name="Mavromatis K."/>
            <person name="Mikhailova N."/>
            <person name="Pati A."/>
            <person name="Chen A."/>
            <person name="Palaniappan K."/>
            <person name="Brambilla E."/>
            <person name="Land M."/>
            <person name="Hauser L."/>
            <person name="Chang Y.J."/>
            <person name="Jeffries C.D."/>
            <person name="Brettin T."/>
            <person name="Detter J.C."/>
            <person name="Han C."/>
            <person name="Rohde M."/>
            <person name="Sikorski J."/>
            <person name="Woyke T."/>
            <person name="Bristow J."/>
            <person name="Eisen J.A."/>
            <person name="Markowitz V."/>
            <person name="Hugenholtz P."/>
            <person name="Kyrpides N.C."/>
            <person name="Klenk H.P."/>
        </authorList>
    </citation>
    <scope>NUCLEOTIDE SEQUENCE [LARGE SCALE GENOMIC DNA]</scope>
    <source>
        <strain evidence="3">DSM 17230 / JCM 13409 / AQ1.S1</strain>
    </source>
</reference>
<dbReference type="SUPFAM" id="SSF46785">
    <property type="entry name" value="Winged helix' DNA-binding domain"/>
    <property type="match status" value="1"/>
</dbReference>
<proteinExistence type="predicted"/>
<evidence type="ECO:0000259" key="1">
    <source>
        <dbReference type="Pfam" id="PF14947"/>
    </source>
</evidence>
<organism evidence="2 3">
    <name type="scientific">Ignisphaera aggregans (strain DSM 17230 / JCM 13409 / AQ1.S1)</name>
    <dbReference type="NCBI Taxonomy" id="583356"/>
    <lineage>
        <taxon>Archaea</taxon>
        <taxon>Thermoproteota</taxon>
        <taxon>Thermoprotei</taxon>
        <taxon>Desulfurococcales</taxon>
        <taxon>Desulfurococcaceae</taxon>
        <taxon>Ignisphaera</taxon>
    </lineage>
</organism>
<accession>E0SSG0</accession>
<dbReference type="HOGENOM" id="CLU_159725_1_0_2"/>
<dbReference type="InterPro" id="IPR038723">
    <property type="entry name" value="ArnR1-like_HTH"/>
</dbReference>
<dbReference type="EMBL" id="CP002098">
    <property type="protein sequence ID" value="ADM27432.1"/>
    <property type="molecule type" value="Genomic_DNA"/>
</dbReference>
<sequence length="89" mass="10278">MNRKRNKLLIVMDILETLSRESIAPTRLAIHVNMPYDRLINILRELESKGLIKIVDGSHSRSVVLTDKGLKLLEELRRIKNILSEYGLL</sequence>
<dbReference type="InterPro" id="IPR036390">
    <property type="entry name" value="WH_DNA-bd_sf"/>
</dbReference>
<dbReference type="STRING" id="583356.Igag_0598"/>
<dbReference type="Proteomes" id="UP000001304">
    <property type="component" value="Chromosome"/>
</dbReference>
<evidence type="ECO:0000313" key="2">
    <source>
        <dbReference type="EMBL" id="ADM27432.1"/>
    </source>
</evidence>
<keyword evidence="3" id="KW-1185">Reference proteome</keyword>
<dbReference type="BioCyc" id="IAGG583356:GHAH-598-MONOMER"/>
<dbReference type="Pfam" id="PF14947">
    <property type="entry name" value="HTH_45"/>
    <property type="match status" value="1"/>
</dbReference>
<evidence type="ECO:0000313" key="3">
    <source>
        <dbReference type="Proteomes" id="UP000001304"/>
    </source>
</evidence>
<dbReference type="Gene3D" id="1.10.10.10">
    <property type="entry name" value="Winged helix-like DNA-binding domain superfamily/Winged helix DNA-binding domain"/>
    <property type="match status" value="1"/>
</dbReference>